<evidence type="ECO:0000256" key="3">
    <source>
        <dbReference type="ARBA" id="ARBA00023163"/>
    </source>
</evidence>
<protein>
    <submittedName>
        <fullName evidence="5">AraC family transcriptional regulator</fullName>
    </submittedName>
</protein>
<dbReference type="RefSeq" id="WP_135634330.1">
    <property type="nucleotide sequence ID" value="NZ_RQFE01000024.1"/>
</dbReference>
<keyword evidence="3" id="KW-0804">Transcription</keyword>
<dbReference type="OrthoDB" id="323290at2"/>
<dbReference type="PANTHER" id="PTHR46796:SF13">
    <property type="entry name" value="HTH-TYPE TRANSCRIPTIONAL ACTIVATOR RHAS"/>
    <property type="match status" value="1"/>
</dbReference>
<evidence type="ECO:0000256" key="1">
    <source>
        <dbReference type="ARBA" id="ARBA00023015"/>
    </source>
</evidence>
<dbReference type="PANTHER" id="PTHR46796">
    <property type="entry name" value="HTH-TYPE TRANSCRIPTIONAL ACTIVATOR RHAS-RELATED"/>
    <property type="match status" value="1"/>
</dbReference>
<evidence type="ECO:0000256" key="2">
    <source>
        <dbReference type="ARBA" id="ARBA00023125"/>
    </source>
</evidence>
<dbReference type="EMBL" id="RQFF01000030">
    <property type="protein sequence ID" value="TGK69340.1"/>
    <property type="molecule type" value="Genomic_DNA"/>
</dbReference>
<dbReference type="Proteomes" id="UP000297239">
    <property type="component" value="Unassembled WGS sequence"/>
</dbReference>
<accession>A0A6N4Q464</accession>
<gene>
    <name evidence="5" type="ORF">EHQ18_10995</name>
</gene>
<keyword evidence="6" id="KW-1185">Reference proteome</keyword>
<dbReference type="Gene3D" id="1.10.10.60">
    <property type="entry name" value="Homeodomain-like"/>
    <property type="match status" value="2"/>
</dbReference>
<reference evidence="5" key="1">
    <citation type="journal article" date="2019" name="PLoS Negl. Trop. Dis.">
        <title>Revisiting the worldwide diversity of Leptospira species in the environment.</title>
        <authorList>
            <person name="Vincent A.T."/>
            <person name="Schiettekatte O."/>
            <person name="Bourhy P."/>
            <person name="Veyrier F.J."/>
            <person name="Picardeau M."/>
        </authorList>
    </citation>
    <scope>NUCLEOTIDE SEQUENCE [LARGE SCALE GENOMIC DNA]</scope>
    <source>
        <strain evidence="5">201800293</strain>
    </source>
</reference>
<dbReference type="InterPro" id="IPR046532">
    <property type="entry name" value="DUF6597"/>
</dbReference>
<dbReference type="Pfam" id="PF20240">
    <property type="entry name" value="DUF6597"/>
    <property type="match status" value="1"/>
</dbReference>
<keyword evidence="1" id="KW-0805">Transcription regulation</keyword>
<dbReference type="InterPro" id="IPR050204">
    <property type="entry name" value="AraC_XylS_family_regulators"/>
</dbReference>
<dbReference type="SMART" id="SM00342">
    <property type="entry name" value="HTH_ARAC"/>
    <property type="match status" value="1"/>
</dbReference>
<organism evidence="5 6">
    <name type="scientific">Leptospira kanakyensis</name>
    <dbReference type="NCBI Taxonomy" id="2484968"/>
    <lineage>
        <taxon>Bacteria</taxon>
        <taxon>Pseudomonadati</taxon>
        <taxon>Spirochaetota</taxon>
        <taxon>Spirochaetia</taxon>
        <taxon>Leptospirales</taxon>
        <taxon>Leptospiraceae</taxon>
        <taxon>Leptospira</taxon>
    </lineage>
</organism>
<dbReference type="PROSITE" id="PS01124">
    <property type="entry name" value="HTH_ARAC_FAMILY_2"/>
    <property type="match status" value="1"/>
</dbReference>
<comment type="caution">
    <text evidence="5">The sequence shown here is derived from an EMBL/GenBank/DDBJ whole genome shotgun (WGS) entry which is preliminary data.</text>
</comment>
<sequence>MYNPIKDGINKKYQSVTYNEQSPPDDLKEYVHSYWEIKTHVKLEDDFILHVIPDACINILFNLLNTNIAAITYRHTDYVALNLGKSFHYTGIQLYPGVWHGDFNEVIFGFVDSPYLGNLPLIETAKKIKNSKFHDFNPIFSELVRFLISKEFVRKNSITEKILSDLETIESVEDMAASVNLSARQLQRKLKETTGFSPHNFLKILRLQQSFRNHYLDLYVDQSHFIHNFKKITGYTPKEYFKNFDV</sequence>
<dbReference type="GO" id="GO:0043565">
    <property type="term" value="F:sequence-specific DNA binding"/>
    <property type="evidence" value="ECO:0007669"/>
    <property type="project" value="InterPro"/>
</dbReference>
<dbReference type="AlphaFoldDB" id="A0A6N4Q464"/>
<name>A0A6N4Q464_9LEPT</name>
<evidence type="ECO:0000313" key="5">
    <source>
        <dbReference type="EMBL" id="TGK69340.1"/>
    </source>
</evidence>
<keyword evidence="2" id="KW-0238">DNA-binding</keyword>
<dbReference type="GO" id="GO:0003700">
    <property type="term" value="F:DNA-binding transcription factor activity"/>
    <property type="evidence" value="ECO:0007669"/>
    <property type="project" value="InterPro"/>
</dbReference>
<proteinExistence type="predicted"/>
<evidence type="ECO:0000259" key="4">
    <source>
        <dbReference type="PROSITE" id="PS01124"/>
    </source>
</evidence>
<evidence type="ECO:0000313" key="6">
    <source>
        <dbReference type="Proteomes" id="UP000297239"/>
    </source>
</evidence>
<feature type="domain" description="HTH araC/xylS-type" evidence="4">
    <location>
        <begin position="156"/>
        <end position="243"/>
    </location>
</feature>
<dbReference type="InterPro" id="IPR018060">
    <property type="entry name" value="HTH_AraC"/>
</dbReference>